<organism evidence="1">
    <name type="scientific">uncultured Caudovirales phage</name>
    <dbReference type="NCBI Taxonomy" id="2100421"/>
    <lineage>
        <taxon>Viruses</taxon>
        <taxon>Duplodnaviria</taxon>
        <taxon>Heunggongvirae</taxon>
        <taxon>Uroviricota</taxon>
        <taxon>Caudoviricetes</taxon>
        <taxon>Peduoviridae</taxon>
        <taxon>Maltschvirus</taxon>
        <taxon>Maltschvirus maltsch</taxon>
    </lineage>
</organism>
<protein>
    <submittedName>
        <fullName evidence="1">ParB/Sulfiredoxin</fullName>
    </submittedName>
</protein>
<reference evidence="1" key="1">
    <citation type="submission" date="2020-04" db="EMBL/GenBank/DDBJ databases">
        <authorList>
            <person name="Chiriac C."/>
            <person name="Salcher M."/>
            <person name="Ghai R."/>
            <person name="Kavagutti S V."/>
        </authorList>
    </citation>
    <scope>NUCLEOTIDE SEQUENCE</scope>
</reference>
<accession>A0A6J5NGV6</accession>
<name>A0A6J5NGV6_9CAUD</name>
<dbReference type="InterPro" id="IPR036086">
    <property type="entry name" value="ParB/Sulfiredoxin_sf"/>
</dbReference>
<sequence>MLTQPLNIKYVDISNLSVPEWRATCILRPDLLVLSSSLSEFGFIQPIHVRKATGEIIDGNERYLLSLNVKQIKEVTNGKIPVIEHDIDSLEAMMLHLRLNRGRGTIVAKPMSNIIKKLRLSGKYKLPDFDSLLCMKNDELSLMLDGSLVKTRKISEHNYSRAWVPVEAPPGTIDSGLSIERPPNADR</sequence>
<proteinExistence type="predicted"/>
<gene>
    <name evidence="1" type="ORF">UFOVP658_134</name>
</gene>
<evidence type="ECO:0000313" key="1">
    <source>
        <dbReference type="EMBL" id="CAB4156741.1"/>
    </source>
</evidence>
<dbReference type="SUPFAM" id="SSF110849">
    <property type="entry name" value="ParB/Sulfiredoxin"/>
    <property type="match status" value="1"/>
</dbReference>
<dbReference type="EMBL" id="LR796639">
    <property type="protein sequence ID" value="CAB4156741.1"/>
    <property type="molecule type" value="Genomic_DNA"/>
</dbReference>
<dbReference type="Gene3D" id="3.90.1530.10">
    <property type="entry name" value="Conserved hypothetical protein from pyrococcus furiosus pfu- 392566-001, ParB domain"/>
    <property type="match status" value="1"/>
</dbReference>